<keyword evidence="3" id="KW-1185">Reference proteome</keyword>
<gene>
    <name evidence="2" type="ORF">DY245_15035</name>
</gene>
<sequence length="62" mass="6146">MSGRDGAVRVANTGPATAVGAGSHANSGLTTRSSVHEGMEVDGTAEARAEDGGRANTGYDQL</sequence>
<dbReference type="RefSeq" id="WP_128507536.1">
    <property type="nucleotide sequence ID" value="NZ_QUAC01000117.1"/>
</dbReference>
<comment type="caution">
    <text evidence="2">The sequence shown here is derived from an EMBL/GenBank/DDBJ whole genome shotgun (WGS) entry which is preliminary data.</text>
</comment>
<dbReference type="OrthoDB" id="9917328at2"/>
<dbReference type="EMBL" id="QUAC01000117">
    <property type="protein sequence ID" value="REK89563.1"/>
    <property type="molecule type" value="Genomic_DNA"/>
</dbReference>
<proteinExistence type="predicted"/>
<name>A0A371Q5B1_STRIH</name>
<reference evidence="2 3" key="1">
    <citation type="submission" date="2018-08" db="EMBL/GenBank/DDBJ databases">
        <title>Streptomyces NEAU-D10 sp. nov., a novel Actinomycete isolated from soil.</title>
        <authorList>
            <person name="Jin L."/>
        </authorList>
    </citation>
    <scope>NUCLEOTIDE SEQUENCE [LARGE SCALE GENOMIC DNA]</scope>
    <source>
        <strain evidence="2 3">NEAU-D10</strain>
    </source>
</reference>
<evidence type="ECO:0000256" key="1">
    <source>
        <dbReference type="SAM" id="MobiDB-lite"/>
    </source>
</evidence>
<accession>A0A371Q5B1</accession>
<feature type="compositionally biased region" description="Basic and acidic residues" evidence="1">
    <location>
        <begin position="34"/>
        <end position="53"/>
    </location>
</feature>
<dbReference type="AlphaFoldDB" id="A0A371Q5B1"/>
<dbReference type="Proteomes" id="UP000262477">
    <property type="component" value="Unassembled WGS sequence"/>
</dbReference>
<protein>
    <submittedName>
        <fullName evidence="2">Uncharacterized protein</fullName>
    </submittedName>
</protein>
<feature type="compositionally biased region" description="Polar residues" evidence="1">
    <location>
        <begin position="24"/>
        <end position="33"/>
    </location>
</feature>
<organism evidence="2 3">
    <name type="scientific">Streptomyces inhibens</name>
    <dbReference type="NCBI Taxonomy" id="2293571"/>
    <lineage>
        <taxon>Bacteria</taxon>
        <taxon>Bacillati</taxon>
        <taxon>Actinomycetota</taxon>
        <taxon>Actinomycetes</taxon>
        <taxon>Kitasatosporales</taxon>
        <taxon>Streptomycetaceae</taxon>
        <taxon>Streptomyces</taxon>
    </lineage>
</organism>
<feature type="region of interest" description="Disordered" evidence="1">
    <location>
        <begin position="1"/>
        <end position="62"/>
    </location>
</feature>
<evidence type="ECO:0000313" key="2">
    <source>
        <dbReference type="EMBL" id="REK89563.1"/>
    </source>
</evidence>
<evidence type="ECO:0000313" key="3">
    <source>
        <dbReference type="Proteomes" id="UP000262477"/>
    </source>
</evidence>